<organism evidence="3 4">
    <name type="scientific">Strongylocentrotus purpuratus</name>
    <name type="common">Purple sea urchin</name>
    <dbReference type="NCBI Taxonomy" id="7668"/>
    <lineage>
        <taxon>Eukaryota</taxon>
        <taxon>Metazoa</taxon>
        <taxon>Echinodermata</taxon>
        <taxon>Eleutherozoa</taxon>
        <taxon>Echinozoa</taxon>
        <taxon>Echinoidea</taxon>
        <taxon>Euechinoidea</taxon>
        <taxon>Echinacea</taxon>
        <taxon>Camarodonta</taxon>
        <taxon>Echinidea</taxon>
        <taxon>Strongylocentrotidae</taxon>
        <taxon>Strongylocentrotus</taxon>
    </lineage>
</organism>
<dbReference type="PROSITE" id="PS50222">
    <property type="entry name" value="EF_HAND_2"/>
    <property type="match status" value="2"/>
</dbReference>
<dbReference type="Pfam" id="PF13499">
    <property type="entry name" value="EF-hand_7"/>
    <property type="match status" value="1"/>
</dbReference>
<dbReference type="Proteomes" id="UP000007110">
    <property type="component" value="Unassembled WGS sequence"/>
</dbReference>
<evidence type="ECO:0000259" key="2">
    <source>
        <dbReference type="PROSITE" id="PS50222"/>
    </source>
</evidence>
<proteinExistence type="predicted"/>
<feature type="domain" description="EF-hand" evidence="2">
    <location>
        <begin position="120"/>
        <end position="155"/>
    </location>
</feature>
<evidence type="ECO:0000313" key="4">
    <source>
        <dbReference type="Proteomes" id="UP000007110"/>
    </source>
</evidence>
<dbReference type="GeneID" id="100894060"/>
<evidence type="ECO:0000313" key="3">
    <source>
        <dbReference type="EnsemblMetazoa" id="XP_003727589"/>
    </source>
</evidence>
<evidence type="ECO:0000256" key="1">
    <source>
        <dbReference type="ARBA" id="ARBA00022837"/>
    </source>
</evidence>
<dbReference type="PROSITE" id="PS00018">
    <property type="entry name" value="EF_HAND_1"/>
    <property type="match status" value="2"/>
</dbReference>
<dbReference type="InterPro" id="IPR018247">
    <property type="entry name" value="EF_Hand_1_Ca_BS"/>
</dbReference>
<dbReference type="InterPro" id="IPR002048">
    <property type="entry name" value="EF_hand_dom"/>
</dbReference>
<feature type="domain" description="EF-hand" evidence="2">
    <location>
        <begin position="84"/>
        <end position="119"/>
    </location>
</feature>
<reference evidence="4" key="1">
    <citation type="submission" date="2015-02" db="EMBL/GenBank/DDBJ databases">
        <title>Genome sequencing for Strongylocentrotus purpuratus.</title>
        <authorList>
            <person name="Murali S."/>
            <person name="Liu Y."/>
            <person name="Vee V."/>
            <person name="English A."/>
            <person name="Wang M."/>
            <person name="Skinner E."/>
            <person name="Han Y."/>
            <person name="Muzny D.M."/>
            <person name="Worley K.C."/>
            <person name="Gibbs R.A."/>
        </authorList>
    </citation>
    <scope>NUCLEOTIDE SEQUENCE</scope>
</reference>
<name>A0A7M7GI24_STRPU</name>
<sequence length="190" mass="21917">MGLNPSFPIPVPKTIISFEPEISYNTSGVKKKDIEIEYDKTGFESATEKNFQAFVEERKKAREARERFEDLDALQKKFTRYTLAQLETFKFQFMSFDINQDGLIDYHELQIALDELGDSSTKQERRLAFDQIDVDHSDSIDFEEFIELLTVVSKDGSLSDAIGKMCKRGTDKMSIIRTMSVDRQLQLGLF</sequence>
<dbReference type="RefSeq" id="XP_003727589.1">
    <property type="nucleotide sequence ID" value="XM_003727541.3"/>
</dbReference>
<accession>A0A7M7GI24</accession>
<dbReference type="AlphaFoldDB" id="A0A7M7GI24"/>
<dbReference type="GO" id="GO:0005509">
    <property type="term" value="F:calcium ion binding"/>
    <property type="evidence" value="ECO:0007669"/>
    <property type="project" value="InterPro"/>
</dbReference>
<reference evidence="3" key="2">
    <citation type="submission" date="2021-01" db="UniProtKB">
        <authorList>
            <consortium name="EnsemblMetazoa"/>
        </authorList>
    </citation>
    <scope>IDENTIFICATION</scope>
</reference>
<dbReference type="CDD" id="cd00051">
    <property type="entry name" value="EFh"/>
    <property type="match status" value="1"/>
</dbReference>
<dbReference type="SUPFAM" id="SSF47473">
    <property type="entry name" value="EF-hand"/>
    <property type="match status" value="1"/>
</dbReference>
<dbReference type="OMA" id="RFPGWNE"/>
<keyword evidence="4" id="KW-1185">Reference proteome</keyword>
<dbReference type="InterPro" id="IPR011992">
    <property type="entry name" value="EF-hand-dom_pair"/>
</dbReference>
<dbReference type="OrthoDB" id="343296at2759"/>
<dbReference type="KEGG" id="spu:100894060"/>
<dbReference type="InParanoid" id="A0A7M7GI24"/>
<dbReference type="SMART" id="SM00054">
    <property type="entry name" value="EFh"/>
    <property type="match status" value="2"/>
</dbReference>
<dbReference type="Gene3D" id="1.10.238.10">
    <property type="entry name" value="EF-hand"/>
    <property type="match status" value="1"/>
</dbReference>
<keyword evidence="1" id="KW-0106">Calcium</keyword>
<protein>
    <recommendedName>
        <fullName evidence="2">EF-hand domain-containing protein</fullName>
    </recommendedName>
</protein>
<dbReference type="EnsemblMetazoa" id="XM_003727541">
    <property type="protein sequence ID" value="XP_003727589"/>
    <property type="gene ID" value="LOC100894060"/>
</dbReference>